<dbReference type="InterPro" id="IPR045584">
    <property type="entry name" value="Pilin-like"/>
</dbReference>
<dbReference type="OrthoDB" id="249920at2"/>
<evidence type="ECO:0000313" key="4">
    <source>
        <dbReference type="Proteomes" id="UP000317369"/>
    </source>
</evidence>
<organism evidence="3 4">
    <name type="scientific">Poriferisphaera corsica</name>
    <dbReference type="NCBI Taxonomy" id="2528020"/>
    <lineage>
        <taxon>Bacteria</taxon>
        <taxon>Pseudomonadati</taxon>
        <taxon>Planctomycetota</taxon>
        <taxon>Phycisphaerae</taxon>
        <taxon>Phycisphaerales</taxon>
        <taxon>Phycisphaeraceae</taxon>
        <taxon>Poriferisphaera</taxon>
    </lineage>
</organism>
<protein>
    <submittedName>
        <fullName evidence="3">Putative major pilin subunit</fullName>
    </submittedName>
</protein>
<dbReference type="EMBL" id="CP036425">
    <property type="protein sequence ID" value="QDU32303.1"/>
    <property type="molecule type" value="Genomic_DNA"/>
</dbReference>
<proteinExistence type="predicted"/>
<dbReference type="InterPro" id="IPR000983">
    <property type="entry name" value="Bac_GSPG_pilin"/>
</dbReference>
<evidence type="ECO:0000256" key="2">
    <source>
        <dbReference type="SAM" id="Phobius"/>
    </source>
</evidence>
<dbReference type="Pfam" id="PF07963">
    <property type="entry name" value="N_methyl"/>
    <property type="match status" value="1"/>
</dbReference>
<keyword evidence="1" id="KW-0488">Methylation</keyword>
<dbReference type="Proteomes" id="UP000317369">
    <property type="component" value="Chromosome"/>
</dbReference>
<evidence type="ECO:0000256" key="1">
    <source>
        <dbReference type="ARBA" id="ARBA00022481"/>
    </source>
</evidence>
<dbReference type="NCBIfam" id="TIGR02532">
    <property type="entry name" value="IV_pilin_GFxxxE"/>
    <property type="match status" value="1"/>
</dbReference>
<dbReference type="AlphaFoldDB" id="A0A517YQ03"/>
<dbReference type="SUPFAM" id="SSF54523">
    <property type="entry name" value="Pili subunits"/>
    <property type="match status" value="1"/>
</dbReference>
<reference evidence="3 4" key="1">
    <citation type="submission" date="2019-02" db="EMBL/GenBank/DDBJ databases">
        <title>Deep-cultivation of Planctomycetes and their phenomic and genomic characterization uncovers novel biology.</title>
        <authorList>
            <person name="Wiegand S."/>
            <person name="Jogler M."/>
            <person name="Boedeker C."/>
            <person name="Pinto D."/>
            <person name="Vollmers J."/>
            <person name="Rivas-Marin E."/>
            <person name="Kohn T."/>
            <person name="Peeters S.H."/>
            <person name="Heuer A."/>
            <person name="Rast P."/>
            <person name="Oberbeckmann S."/>
            <person name="Bunk B."/>
            <person name="Jeske O."/>
            <person name="Meyerdierks A."/>
            <person name="Storesund J.E."/>
            <person name="Kallscheuer N."/>
            <person name="Luecker S."/>
            <person name="Lage O.M."/>
            <person name="Pohl T."/>
            <person name="Merkel B.J."/>
            <person name="Hornburger P."/>
            <person name="Mueller R.-W."/>
            <person name="Bruemmer F."/>
            <person name="Labrenz M."/>
            <person name="Spormann A.M."/>
            <person name="Op den Camp H."/>
            <person name="Overmann J."/>
            <person name="Amann R."/>
            <person name="Jetten M.S.M."/>
            <person name="Mascher T."/>
            <person name="Medema M.H."/>
            <person name="Devos D.P."/>
            <person name="Kaster A.-K."/>
            <person name="Ovreas L."/>
            <person name="Rohde M."/>
            <person name="Galperin M.Y."/>
            <person name="Jogler C."/>
        </authorList>
    </citation>
    <scope>NUCLEOTIDE SEQUENCE [LARGE SCALE GENOMIC DNA]</scope>
    <source>
        <strain evidence="3 4">KS4</strain>
    </source>
</reference>
<keyword evidence="2" id="KW-0472">Membrane</keyword>
<dbReference type="GO" id="GO:0015627">
    <property type="term" value="C:type II protein secretion system complex"/>
    <property type="evidence" value="ECO:0007669"/>
    <property type="project" value="InterPro"/>
</dbReference>
<dbReference type="GO" id="GO:0015628">
    <property type="term" value="P:protein secretion by the type II secretion system"/>
    <property type="evidence" value="ECO:0007669"/>
    <property type="project" value="InterPro"/>
</dbReference>
<evidence type="ECO:0000313" key="3">
    <source>
        <dbReference type="EMBL" id="QDU32303.1"/>
    </source>
</evidence>
<name>A0A517YQ03_9BACT</name>
<dbReference type="Gene3D" id="3.30.700.10">
    <property type="entry name" value="Glycoprotein, Type 4 Pilin"/>
    <property type="match status" value="1"/>
</dbReference>
<dbReference type="InterPro" id="IPR012902">
    <property type="entry name" value="N_methyl_site"/>
</dbReference>
<dbReference type="PRINTS" id="PR00813">
    <property type="entry name" value="BCTERIALGSPG"/>
</dbReference>
<keyword evidence="2" id="KW-1133">Transmembrane helix</keyword>
<dbReference type="PANTHER" id="PTHR30093">
    <property type="entry name" value="GENERAL SECRETION PATHWAY PROTEIN G"/>
    <property type="match status" value="1"/>
</dbReference>
<accession>A0A517YQ03</accession>
<gene>
    <name evidence="3" type="ORF">KS4_03350</name>
</gene>
<sequence length="276" mass="30992">MRKEAQQIGFTLIELLVVISIIALLIGILLPALSSARRTALTIVCSSNIRQLAIANTSYSVDNKDFYVRAANVEDPFVWTNKERWHGKRDTNNTSEPFDYKRGDLTPYYGETAEVKECPQFIKEENYQPGFENSCGGYGYNQQYIGGRNDLHGIGTFAASQSARSADVRNPAQTVMFTDAGYVIDDNKDLFSEYSFCEPPFWQLNPGPPSTMRPNPTINFRHSGTTNVAWVDGHVDRQQIEFSVSYQTHSVVTGDEALELGFGWFGPQSNELFDLN</sequence>
<dbReference type="PANTHER" id="PTHR30093:SF2">
    <property type="entry name" value="TYPE II SECRETION SYSTEM PROTEIN H"/>
    <property type="match status" value="1"/>
</dbReference>
<dbReference type="RefSeq" id="WP_145081331.1">
    <property type="nucleotide sequence ID" value="NZ_CP036425.1"/>
</dbReference>
<keyword evidence="4" id="KW-1185">Reference proteome</keyword>
<feature type="transmembrane region" description="Helical" evidence="2">
    <location>
        <begin position="12"/>
        <end position="33"/>
    </location>
</feature>
<dbReference type="KEGG" id="pcor:KS4_03350"/>
<keyword evidence="2" id="KW-0812">Transmembrane</keyword>